<feature type="chain" id="PRO_5044190452" evidence="2">
    <location>
        <begin position="32"/>
        <end position="178"/>
    </location>
</feature>
<protein>
    <submittedName>
        <fullName evidence="3">Uncharacterized protein</fullName>
    </submittedName>
</protein>
<gene>
    <name evidence="3" type="ORF">CHR55_03900</name>
</gene>
<dbReference type="RefSeq" id="WP_054781872.1">
    <property type="nucleotide sequence ID" value="NZ_CP029297.1"/>
</dbReference>
<evidence type="ECO:0000313" key="3">
    <source>
        <dbReference type="EMBL" id="PCK28482.1"/>
    </source>
</evidence>
<feature type="compositionally biased region" description="Low complexity" evidence="1">
    <location>
        <begin position="127"/>
        <end position="139"/>
    </location>
</feature>
<dbReference type="AlphaFoldDB" id="A0A1X0LQJ2"/>
<reference evidence="3 4" key="1">
    <citation type="submission" date="2017-07" db="EMBL/GenBank/DDBJ databases">
        <title>Draft sequence of Rhodococcus enclensis 23b-28.</title>
        <authorList>
            <person name="Besaury L."/>
            <person name="Sancelme M."/>
            <person name="Amato P."/>
            <person name="Lallement A."/>
            <person name="Delort A.-M."/>
        </authorList>
    </citation>
    <scope>NUCLEOTIDE SEQUENCE [LARGE SCALE GENOMIC DNA]</scope>
    <source>
        <strain evidence="3 4">23b-28</strain>
    </source>
</reference>
<name>A0A1X0LQJ2_RHOSG</name>
<evidence type="ECO:0000256" key="1">
    <source>
        <dbReference type="SAM" id="MobiDB-lite"/>
    </source>
</evidence>
<evidence type="ECO:0000256" key="2">
    <source>
        <dbReference type="SAM" id="SignalP"/>
    </source>
</evidence>
<accession>A0A2A5JGJ9</accession>
<sequence length="178" mass="17607">MKLTAKNSVRGVLLGTAAGAMVLAGTGIASAATVGAAGSAVTLSASSAYQVCGNFYVGPDAHVAGVPSGAKAVVGAQVTGKLYSSSSSTTPITTFTATTNAAGGWCMQGDSAMASTVTSGGEVRMSTDTPTVLDGTTTRTGQWSGGGADAVIDAGEFLLHGNAFIFSDRASKVNFYYQ</sequence>
<feature type="region of interest" description="Disordered" evidence="1">
    <location>
        <begin position="120"/>
        <end position="139"/>
    </location>
</feature>
<comment type="caution">
    <text evidence="3">The sequence shown here is derived from an EMBL/GenBank/DDBJ whole genome shotgun (WGS) entry which is preliminary data.</text>
</comment>
<organism evidence="3 4">
    <name type="scientific">Rhodococcus qingshengii</name>
    <dbReference type="NCBI Taxonomy" id="334542"/>
    <lineage>
        <taxon>Bacteria</taxon>
        <taxon>Bacillati</taxon>
        <taxon>Actinomycetota</taxon>
        <taxon>Actinomycetes</taxon>
        <taxon>Mycobacteriales</taxon>
        <taxon>Nocardiaceae</taxon>
        <taxon>Rhodococcus</taxon>
        <taxon>Rhodococcus erythropolis group</taxon>
    </lineage>
</organism>
<dbReference type="Proteomes" id="UP000230886">
    <property type="component" value="Unassembled WGS sequence"/>
</dbReference>
<dbReference type="EMBL" id="NOVD01000002">
    <property type="protein sequence ID" value="PCK28482.1"/>
    <property type="molecule type" value="Genomic_DNA"/>
</dbReference>
<proteinExistence type="predicted"/>
<accession>A0A1X0LQJ2</accession>
<evidence type="ECO:0000313" key="4">
    <source>
        <dbReference type="Proteomes" id="UP000230886"/>
    </source>
</evidence>
<feature type="signal peptide" evidence="2">
    <location>
        <begin position="1"/>
        <end position="31"/>
    </location>
</feature>
<keyword evidence="2" id="KW-0732">Signal</keyword>